<evidence type="ECO:0000313" key="1">
    <source>
        <dbReference type="EMBL" id="CAK9313416.1"/>
    </source>
</evidence>
<protein>
    <submittedName>
        <fullName evidence="1">Uncharacterized protein</fullName>
    </submittedName>
</protein>
<organism evidence="1 2">
    <name type="scientific">Citrullus colocynthis</name>
    <name type="common">colocynth</name>
    <dbReference type="NCBI Taxonomy" id="252529"/>
    <lineage>
        <taxon>Eukaryota</taxon>
        <taxon>Viridiplantae</taxon>
        <taxon>Streptophyta</taxon>
        <taxon>Embryophyta</taxon>
        <taxon>Tracheophyta</taxon>
        <taxon>Spermatophyta</taxon>
        <taxon>Magnoliopsida</taxon>
        <taxon>eudicotyledons</taxon>
        <taxon>Gunneridae</taxon>
        <taxon>Pentapetalae</taxon>
        <taxon>rosids</taxon>
        <taxon>fabids</taxon>
        <taxon>Cucurbitales</taxon>
        <taxon>Cucurbitaceae</taxon>
        <taxon>Benincaseae</taxon>
        <taxon>Citrullus</taxon>
    </lineage>
</organism>
<dbReference type="Proteomes" id="UP001642487">
    <property type="component" value="Chromosome 11"/>
</dbReference>
<reference evidence="1 2" key="1">
    <citation type="submission" date="2024-03" db="EMBL/GenBank/DDBJ databases">
        <authorList>
            <person name="Gkanogiannis A."/>
            <person name="Becerra Lopez-Lavalle L."/>
        </authorList>
    </citation>
    <scope>NUCLEOTIDE SEQUENCE [LARGE SCALE GENOMIC DNA]</scope>
</reference>
<accession>A0ABP0Y2N4</accession>
<name>A0ABP0Y2N4_9ROSI</name>
<sequence length="113" mass="12760">MVLVNKTLCFSPPIESECGRSYSPAYTLFQQMHRITTLCPDEVIRSLHVVPTTKLPSIVSKMKQQKTNGQQSLSCSTVPPESSFRLAKWILYNGILVHPFTRTPRGTRFGNSF</sequence>
<keyword evidence="2" id="KW-1185">Reference proteome</keyword>
<evidence type="ECO:0000313" key="2">
    <source>
        <dbReference type="Proteomes" id="UP001642487"/>
    </source>
</evidence>
<dbReference type="EMBL" id="OZ021745">
    <property type="protein sequence ID" value="CAK9313416.1"/>
    <property type="molecule type" value="Genomic_DNA"/>
</dbReference>
<gene>
    <name evidence="1" type="ORF">CITCOLO1_LOCUS5130</name>
</gene>
<proteinExistence type="predicted"/>